<reference evidence="2 3" key="1">
    <citation type="submission" date="2018-12" db="EMBL/GenBank/DDBJ databases">
        <title>Rubrispira sanarue gen. nov., sp., nov., a member of the order Silvanigrellales, isolated from a brackish lake in Hamamatsu Japan.</title>
        <authorList>
            <person name="Maejima Y."/>
            <person name="Iino T."/>
            <person name="Muraguchi Y."/>
            <person name="Fukuda K."/>
            <person name="Nojiri H."/>
            <person name="Ohkuma M."/>
            <person name="Moriuchi R."/>
            <person name="Dohra H."/>
            <person name="Kimbara K."/>
            <person name="Shintani M."/>
        </authorList>
    </citation>
    <scope>NUCLEOTIDE SEQUENCE [LARGE SCALE GENOMIC DNA]</scope>
    <source>
        <strain evidence="2 3">RF1110005</strain>
    </source>
</reference>
<evidence type="ECO:0000313" key="3">
    <source>
        <dbReference type="Proteomes" id="UP000291236"/>
    </source>
</evidence>
<protein>
    <recommendedName>
        <fullName evidence="1">IraD/Gp25-like domain-containing protein</fullName>
    </recommendedName>
</protein>
<dbReference type="KEGG" id="sbf:JCM31447_09030"/>
<name>A0A4P2VUD8_FLUSA</name>
<organism evidence="2 3">
    <name type="scientific">Fluviispira sanaruensis</name>
    <dbReference type="NCBI Taxonomy" id="2493639"/>
    <lineage>
        <taxon>Bacteria</taxon>
        <taxon>Pseudomonadati</taxon>
        <taxon>Bdellovibrionota</taxon>
        <taxon>Oligoflexia</taxon>
        <taxon>Silvanigrellales</taxon>
        <taxon>Silvanigrellaceae</taxon>
        <taxon>Fluviispira</taxon>
    </lineage>
</organism>
<dbReference type="SUPFAM" id="SSF160719">
    <property type="entry name" value="gpW/gp25-like"/>
    <property type="match status" value="1"/>
</dbReference>
<evidence type="ECO:0000259" key="1">
    <source>
        <dbReference type="Pfam" id="PF04965"/>
    </source>
</evidence>
<dbReference type="AlphaFoldDB" id="A0A4P2VUD8"/>
<dbReference type="Pfam" id="PF04965">
    <property type="entry name" value="GPW_gp25"/>
    <property type="match status" value="1"/>
</dbReference>
<dbReference type="RefSeq" id="WP_172603771.1">
    <property type="nucleotide sequence ID" value="NZ_AP019368.1"/>
</dbReference>
<accession>A0A4P2VUD8</accession>
<keyword evidence="3" id="KW-1185">Reference proteome</keyword>
<dbReference type="InterPro" id="IPR007048">
    <property type="entry name" value="IraD/Gp25-like"/>
</dbReference>
<feature type="domain" description="IraD/Gp25-like" evidence="1">
    <location>
        <begin position="20"/>
        <end position="109"/>
    </location>
</feature>
<dbReference type="EMBL" id="AP019368">
    <property type="protein sequence ID" value="BBH52462.1"/>
    <property type="molecule type" value="Genomic_DNA"/>
</dbReference>
<sequence length="135" mass="15838">MESLKKIFYLPSEKKDPFFSIARNIYNILNTRSSLPVSQFLENQNLNTLHFGIPCVSHFAMDSEHDRFLLCQIVQKSLQVFEHRLSYVEVDFSVYDKLKKEAKLSINAVYHSGNVKVNLLLKVALWEFIINDWKI</sequence>
<proteinExistence type="predicted"/>
<evidence type="ECO:0000313" key="2">
    <source>
        <dbReference type="EMBL" id="BBH52462.1"/>
    </source>
</evidence>
<dbReference type="Proteomes" id="UP000291236">
    <property type="component" value="Chromosome"/>
</dbReference>
<gene>
    <name evidence="2" type="ORF">JCM31447_09030</name>
</gene>